<dbReference type="EMBL" id="PQSP01000009">
    <property type="protein sequence ID" value="RUS65843.1"/>
    <property type="molecule type" value="Genomic_DNA"/>
</dbReference>
<accession>A0A433SAS4</accession>
<evidence type="ECO:0000313" key="1">
    <source>
        <dbReference type="EMBL" id="RUS65843.1"/>
    </source>
</evidence>
<proteinExistence type="predicted"/>
<sequence>MLVDCCACVPAVGEQGTLGTRVDFSAEVVVGRTGLFCAHADDAVVHRMPGIQALYAPAGVDFVVGASDVTKVGAVAGEVQVRMGRVVLKPRREERQVGGDAVKVPGNA</sequence>
<comment type="caution">
    <text evidence="1">The sequence shown here is derived from an EMBL/GenBank/DDBJ whole genome shotgun (WGS) entry which is preliminary data.</text>
</comment>
<dbReference type="Proteomes" id="UP000286947">
    <property type="component" value="Unassembled WGS sequence"/>
</dbReference>
<organism evidence="1 2">
    <name type="scientific">Saezia sanguinis</name>
    <dbReference type="NCBI Taxonomy" id="1965230"/>
    <lineage>
        <taxon>Bacteria</taxon>
        <taxon>Pseudomonadati</taxon>
        <taxon>Pseudomonadota</taxon>
        <taxon>Betaproteobacteria</taxon>
        <taxon>Burkholderiales</taxon>
        <taxon>Saeziaceae</taxon>
        <taxon>Saezia</taxon>
    </lineage>
</organism>
<reference evidence="1 2" key="1">
    <citation type="submission" date="2018-01" db="EMBL/GenBank/DDBJ databases">
        <title>Saezia sanguinis gen. nov., sp. nov., in the order Burkholderiales isolated from human blood.</title>
        <authorList>
            <person name="Medina-Pascual M.J."/>
            <person name="Valdezate S."/>
            <person name="Monzon S."/>
            <person name="Cuesta I."/>
            <person name="Carrasco G."/>
            <person name="Villalon P."/>
            <person name="Saez-Nieto J.A."/>
        </authorList>
    </citation>
    <scope>NUCLEOTIDE SEQUENCE [LARGE SCALE GENOMIC DNA]</scope>
    <source>
        <strain evidence="1 2">CNM695-12</strain>
    </source>
</reference>
<keyword evidence="2" id="KW-1185">Reference proteome</keyword>
<dbReference type="AlphaFoldDB" id="A0A433SAS4"/>
<evidence type="ECO:0000313" key="2">
    <source>
        <dbReference type="Proteomes" id="UP000286947"/>
    </source>
</evidence>
<protein>
    <submittedName>
        <fullName evidence="1">Uncharacterized protein</fullName>
    </submittedName>
</protein>
<gene>
    <name evidence="1" type="ORF">CUZ56_02688</name>
</gene>
<name>A0A433SAS4_9BURK</name>